<dbReference type="InterPro" id="IPR036412">
    <property type="entry name" value="HAD-like_sf"/>
</dbReference>
<evidence type="ECO:0000256" key="5">
    <source>
        <dbReference type="SAM" id="MobiDB-lite"/>
    </source>
</evidence>
<accession>A0ABW7CD66</accession>
<dbReference type="Pfam" id="PF00702">
    <property type="entry name" value="Hydrolase"/>
    <property type="match status" value="1"/>
</dbReference>
<protein>
    <submittedName>
        <fullName evidence="6">HAD family phosphatase</fullName>
    </submittedName>
</protein>
<dbReference type="Gene3D" id="3.40.50.1000">
    <property type="entry name" value="HAD superfamily/HAD-like"/>
    <property type="match status" value="1"/>
</dbReference>
<evidence type="ECO:0000313" key="6">
    <source>
        <dbReference type="EMBL" id="MFG3818976.1"/>
    </source>
</evidence>
<keyword evidence="4" id="KW-0460">Magnesium</keyword>
<dbReference type="InterPro" id="IPR051600">
    <property type="entry name" value="Beta-PGM-like"/>
</dbReference>
<dbReference type="Gene3D" id="1.10.150.240">
    <property type="entry name" value="Putative phosphatase, domain 2"/>
    <property type="match status" value="1"/>
</dbReference>
<dbReference type="CDD" id="cd07505">
    <property type="entry name" value="HAD_BPGM-like"/>
    <property type="match status" value="1"/>
</dbReference>
<dbReference type="InterPro" id="IPR023198">
    <property type="entry name" value="PGP-like_dom2"/>
</dbReference>
<organism evidence="6 7">
    <name type="scientific">Limnothrix redekei LRLZ20PSL1</name>
    <dbReference type="NCBI Taxonomy" id="3112953"/>
    <lineage>
        <taxon>Bacteria</taxon>
        <taxon>Bacillati</taxon>
        <taxon>Cyanobacteriota</taxon>
        <taxon>Cyanophyceae</taxon>
        <taxon>Pseudanabaenales</taxon>
        <taxon>Pseudanabaenaceae</taxon>
        <taxon>Limnothrix</taxon>
    </lineage>
</organism>
<comment type="cofactor">
    <cofactor evidence="1">
        <name>Mg(2+)</name>
        <dbReference type="ChEBI" id="CHEBI:18420"/>
    </cofactor>
</comment>
<sequence>MTLKAILLDFNGTIINDEPLHGQLLQEMLLSENLRPDPEEFREVCLGRSDRACLRDLLARRGRMVDDDTLDRLVARKSQLYLDRLAHLPQLPIYPGVVDFCSRVRTLGLPMGIVTGALAAEVETVLSRAGLRSFFSVLITGDMGLESKPAPDGYLQAVAQLQSQLDRPDLQPQNCLAIEDTYPGIAAAKAAGMQVVGVATSHPFQMVHRRADWVVDFLNTLDLDRVQRLFSGRERPEPPIGATMSDTPIASGN</sequence>
<feature type="region of interest" description="Disordered" evidence="5">
    <location>
        <begin position="232"/>
        <end position="253"/>
    </location>
</feature>
<comment type="similarity">
    <text evidence="2">Belongs to the HAD-like hydrolase superfamily. CbbY/CbbZ/Gph/YieH family.</text>
</comment>
<evidence type="ECO:0000313" key="7">
    <source>
        <dbReference type="Proteomes" id="UP001604335"/>
    </source>
</evidence>
<evidence type="ECO:0000256" key="2">
    <source>
        <dbReference type="ARBA" id="ARBA00006171"/>
    </source>
</evidence>
<dbReference type="PANTHER" id="PTHR46193">
    <property type="entry name" value="6-PHOSPHOGLUCONATE PHOSPHATASE"/>
    <property type="match status" value="1"/>
</dbReference>
<dbReference type="InterPro" id="IPR006439">
    <property type="entry name" value="HAD-SF_hydro_IA"/>
</dbReference>
<dbReference type="SFLD" id="SFLDS00003">
    <property type="entry name" value="Haloacid_Dehalogenase"/>
    <property type="match status" value="1"/>
</dbReference>
<dbReference type="Proteomes" id="UP001604335">
    <property type="component" value="Unassembled WGS sequence"/>
</dbReference>
<dbReference type="InterPro" id="IPR023214">
    <property type="entry name" value="HAD_sf"/>
</dbReference>
<proteinExistence type="inferred from homology"/>
<feature type="compositionally biased region" description="Polar residues" evidence="5">
    <location>
        <begin position="244"/>
        <end position="253"/>
    </location>
</feature>
<dbReference type="EMBL" id="JAZAQF010000086">
    <property type="protein sequence ID" value="MFG3818976.1"/>
    <property type="molecule type" value="Genomic_DNA"/>
</dbReference>
<evidence type="ECO:0000256" key="4">
    <source>
        <dbReference type="ARBA" id="ARBA00022842"/>
    </source>
</evidence>
<dbReference type="SUPFAM" id="SSF56784">
    <property type="entry name" value="HAD-like"/>
    <property type="match status" value="1"/>
</dbReference>
<dbReference type="SFLD" id="SFLDG01129">
    <property type="entry name" value="C1.5:_HAD__Beta-PGM__Phosphata"/>
    <property type="match status" value="1"/>
</dbReference>
<dbReference type="NCBIfam" id="TIGR01509">
    <property type="entry name" value="HAD-SF-IA-v3"/>
    <property type="match status" value="1"/>
</dbReference>
<evidence type="ECO:0000256" key="3">
    <source>
        <dbReference type="ARBA" id="ARBA00022723"/>
    </source>
</evidence>
<evidence type="ECO:0000256" key="1">
    <source>
        <dbReference type="ARBA" id="ARBA00001946"/>
    </source>
</evidence>
<gene>
    <name evidence="6" type="ORF">VPK24_15140</name>
</gene>
<comment type="caution">
    <text evidence="6">The sequence shown here is derived from an EMBL/GenBank/DDBJ whole genome shotgun (WGS) entry which is preliminary data.</text>
</comment>
<keyword evidence="7" id="KW-1185">Reference proteome</keyword>
<keyword evidence="3" id="KW-0479">Metal-binding</keyword>
<dbReference type="PANTHER" id="PTHR46193:SF21">
    <property type="entry name" value="SLL1138 PROTEIN"/>
    <property type="match status" value="1"/>
</dbReference>
<name>A0ABW7CD66_9CYAN</name>
<dbReference type="RefSeq" id="WP_393014628.1">
    <property type="nucleotide sequence ID" value="NZ_JAZAQF010000086.1"/>
</dbReference>
<reference evidence="7" key="1">
    <citation type="journal article" date="2024" name="Algal Res.">
        <title>Biochemical, toxicological and genomic investigation of a high-biomass producing Limnothrix strain isolated from Italian shallow drinking water reservoir.</title>
        <authorList>
            <person name="Simonazzi M."/>
            <person name="Shishido T.K."/>
            <person name="Delbaje E."/>
            <person name="Wahlsten M."/>
            <person name="Fewer D.P."/>
            <person name="Sivonen K."/>
            <person name="Pezzolesi L."/>
            <person name="Pistocchi R."/>
        </authorList>
    </citation>
    <scope>NUCLEOTIDE SEQUENCE [LARGE SCALE GENOMIC DNA]</scope>
    <source>
        <strain evidence="7">LRLZ20PSL1</strain>
    </source>
</reference>